<organism evidence="6 7">
    <name type="scientific">Periweissella cryptocerci</name>
    <dbReference type="NCBI Taxonomy" id="2506420"/>
    <lineage>
        <taxon>Bacteria</taxon>
        <taxon>Bacillati</taxon>
        <taxon>Bacillota</taxon>
        <taxon>Bacilli</taxon>
        <taxon>Lactobacillales</taxon>
        <taxon>Lactobacillaceae</taxon>
        <taxon>Periweissella</taxon>
    </lineage>
</organism>
<name>A0A4P6YSP7_9LACO</name>
<evidence type="ECO:0000256" key="1">
    <source>
        <dbReference type="ARBA" id="ARBA00022491"/>
    </source>
</evidence>
<keyword evidence="3" id="KW-0238">DNA-binding</keyword>
<dbReference type="GO" id="GO:0003700">
    <property type="term" value="F:DNA-binding transcription factor activity"/>
    <property type="evidence" value="ECO:0007669"/>
    <property type="project" value="InterPro"/>
</dbReference>
<dbReference type="AlphaFoldDB" id="A0A4P6YSP7"/>
<evidence type="ECO:0000313" key="7">
    <source>
        <dbReference type="Proteomes" id="UP000292886"/>
    </source>
</evidence>
<dbReference type="OrthoDB" id="9806513at2"/>
<sequence>MMTNNDEIGKIMQQVFSSDKMYFRIGELSEMAGVSSRQLRYWEKQGYIESVQREGKQQARVFHFSQYGRVTGIKYYLDAGYTLQAAVGKIDESSNISTYVHKFVHNAIRAIEISEKGVNVDLGWFDEPKQIRLIAVLEDEKFVYQLKQE</sequence>
<dbReference type="InterPro" id="IPR047057">
    <property type="entry name" value="MerR_fam"/>
</dbReference>
<proteinExistence type="predicted"/>
<dbReference type="GO" id="GO:0003677">
    <property type="term" value="F:DNA binding"/>
    <property type="evidence" value="ECO:0007669"/>
    <property type="project" value="UniProtKB-KW"/>
</dbReference>
<dbReference type="Gene3D" id="1.10.1660.10">
    <property type="match status" value="1"/>
</dbReference>
<gene>
    <name evidence="6" type="ORF">EQG49_04000</name>
</gene>
<dbReference type="PANTHER" id="PTHR30204:SF69">
    <property type="entry name" value="MERR-FAMILY TRANSCRIPTIONAL REGULATOR"/>
    <property type="match status" value="1"/>
</dbReference>
<dbReference type="SUPFAM" id="SSF46955">
    <property type="entry name" value="Putative DNA-binding domain"/>
    <property type="match status" value="1"/>
</dbReference>
<dbReference type="Pfam" id="PF13411">
    <property type="entry name" value="MerR_1"/>
    <property type="match status" value="1"/>
</dbReference>
<evidence type="ECO:0000313" key="6">
    <source>
        <dbReference type="EMBL" id="QBO35680.1"/>
    </source>
</evidence>
<keyword evidence="1" id="KW-0678">Repressor</keyword>
<dbReference type="SMART" id="SM00422">
    <property type="entry name" value="HTH_MERR"/>
    <property type="match status" value="1"/>
</dbReference>
<evidence type="ECO:0000256" key="2">
    <source>
        <dbReference type="ARBA" id="ARBA00023015"/>
    </source>
</evidence>
<evidence type="ECO:0000259" key="5">
    <source>
        <dbReference type="PROSITE" id="PS50937"/>
    </source>
</evidence>
<feature type="domain" description="HTH merR-type" evidence="5">
    <location>
        <begin position="22"/>
        <end position="53"/>
    </location>
</feature>
<evidence type="ECO:0000256" key="4">
    <source>
        <dbReference type="ARBA" id="ARBA00023163"/>
    </source>
</evidence>
<dbReference type="PANTHER" id="PTHR30204">
    <property type="entry name" value="REDOX-CYCLING DRUG-SENSING TRANSCRIPTIONAL ACTIVATOR SOXR"/>
    <property type="match status" value="1"/>
</dbReference>
<accession>A0A4P6YSP7</accession>
<dbReference type="InterPro" id="IPR000551">
    <property type="entry name" value="MerR-type_HTH_dom"/>
</dbReference>
<dbReference type="InterPro" id="IPR009061">
    <property type="entry name" value="DNA-bd_dom_put_sf"/>
</dbReference>
<keyword evidence="2" id="KW-0805">Transcription regulation</keyword>
<reference evidence="7" key="1">
    <citation type="submission" date="2019-03" db="EMBL/GenBank/DDBJ databases">
        <title>Weissella sp. 26KH-42 Genome sequencing.</title>
        <authorList>
            <person name="Heo J."/>
            <person name="Kim S.-J."/>
            <person name="Kim J.-S."/>
            <person name="Hong S.-B."/>
            <person name="Kwon S.-W."/>
        </authorList>
    </citation>
    <scope>NUCLEOTIDE SEQUENCE [LARGE SCALE GENOMIC DNA]</scope>
    <source>
        <strain evidence="7">26KH-42</strain>
    </source>
</reference>
<keyword evidence="4" id="KW-0804">Transcription</keyword>
<keyword evidence="7" id="KW-1185">Reference proteome</keyword>
<dbReference type="KEGG" id="wei:EQG49_04000"/>
<dbReference type="EMBL" id="CP037940">
    <property type="protein sequence ID" value="QBO35680.1"/>
    <property type="molecule type" value="Genomic_DNA"/>
</dbReference>
<evidence type="ECO:0000256" key="3">
    <source>
        <dbReference type="ARBA" id="ARBA00023125"/>
    </source>
</evidence>
<dbReference type="CDD" id="cd01105">
    <property type="entry name" value="HTH_GlnR-like"/>
    <property type="match status" value="1"/>
</dbReference>
<dbReference type="PROSITE" id="PS50937">
    <property type="entry name" value="HTH_MERR_2"/>
    <property type="match status" value="1"/>
</dbReference>
<dbReference type="Proteomes" id="UP000292886">
    <property type="component" value="Chromosome"/>
</dbReference>
<dbReference type="RefSeq" id="WP_133362759.1">
    <property type="nucleotide sequence ID" value="NZ_CP037940.1"/>
</dbReference>
<protein>
    <submittedName>
        <fullName evidence="6">MerR family transcriptional regulator</fullName>
    </submittedName>
</protein>